<feature type="region of interest" description="Disordered" evidence="2">
    <location>
        <begin position="119"/>
        <end position="238"/>
    </location>
</feature>
<organism evidence="3 4">
    <name type="scientific">Penaeus vannamei</name>
    <name type="common">Whiteleg shrimp</name>
    <name type="synonym">Litopenaeus vannamei</name>
    <dbReference type="NCBI Taxonomy" id="6689"/>
    <lineage>
        <taxon>Eukaryota</taxon>
        <taxon>Metazoa</taxon>
        <taxon>Ecdysozoa</taxon>
        <taxon>Arthropoda</taxon>
        <taxon>Crustacea</taxon>
        <taxon>Multicrustacea</taxon>
        <taxon>Malacostraca</taxon>
        <taxon>Eumalacostraca</taxon>
        <taxon>Eucarida</taxon>
        <taxon>Decapoda</taxon>
        <taxon>Dendrobranchiata</taxon>
        <taxon>Penaeoidea</taxon>
        <taxon>Penaeidae</taxon>
        <taxon>Penaeus</taxon>
    </lineage>
</organism>
<keyword evidence="1" id="KW-0193">Cuticle</keyword>
<accession>A0A423SPB0</accession>
<feature type="region of interest" description="Disordered" evidence="2">
    <location>
        <begin position="41"/>
        <end position="77"/>
    </location>
</feature>
<dbReference type="OrthoDB" id="6436078at2759"/>
<evidence type="ECO:0000313" key="3">
    <source>
        <dbReference type="EMBL" id="ROT65984.1"/>
    </source>
</evidence>
<keyword evidence="4" id="KW-1185">Reference proteome</keyword>
<proteinExistence type="predicted"/>
<comment type="caution">
    <text evidence="3">The sequence shown here is derived from an EMBL/GenBank/DDBJ whole genome shotgun (WGS) entry which is preliminary data.</text>
</comment>
<dbReference type="Proteomes" id="UP000283509">
    <property type="component" value="Unassembled WGS sequence"/>
</dbReference>
<dbReference type="GO" id="GO:0008010">
    <property type="term" value="F:structural constituent of chitin-based larval cuticle"/>
    <property type="evidence" value="ECO:0007669"/>
    <property type="project" value="TreeGrafter"/>
</dbReference>
<dbReference type="PANTHER" id="PTHR10380:SF240">
    <property type="match status" value="1"/>
</dbReference>
<gene>
    <name evidence="3" type="ORF">C7M84_016031</name>
</gene>
<protein>
    <submittedName>
        <fullName evidence="3">Uncharacterized protein</fullName>
    </submittedName>
</protein>
<reference evidence="3 4" key="1">
    <citation type="submission" date="2018-04" db="EMBL/GenBank/DDBJ databases">
        <authorList>
            <person name="Zhang X."/>
            <person name="Yuan J."/>
            <person name="Li F."/>
            <person name="Xiang J."/>
        </authorList>
    </citation>
    <scope>NUCLEOTIDE SEQUENCE [LARGE SCALE GENOMIC DNA]</scope>
    <source>
        <tissue evidence="3">Muscle</tissue>
    </source>
</reference>
<dbReference type="PROSITE" id="PS51155">
    <property type="entry name" value="CHIT_BIND_RR_2"/>
    <property type="match status" value="1"/>
</dbReference>
<dbReference type="InterPro" id="IPR050468">
    <property type="entry name" value="Cuticle_Struct_Prot"/>
</dbReference>
<sequence>MKLLLLACIAVAHGSPLRARSNSASVYDYYDFVEIPRTQPVALSRADGPPPRRPRPSATRPPGGLHLRRPEPVYTARPHFEEDLVSYKDDPIVYHEEPVAYVEQPQFHDDLPEYHEKRPSFQNERPLYQSERPQYHEERPQYQEERPQYHEERPQYQEERPQYQEERPQYHEELEQYHDEPPHYQEERPSSRPERPAYEQTSEKEFRRPPANDFAPVLKEEESVKEKRQVAHGGGHFDEAGEKFAADAAAVENAKGAGRLAFQIHGQQGPHSYRFGYDTGKGKNRQFRYEERDGYGQVHGRYGFYDKDGKLQVVNYSAHPEHGFSADVPHP</sequence>
<reference evidence="3 4" key="2">
    <citation type="submission" date="2019-01" db="EMBL/GenBank/DDBJ databases">
        <title>The decoding of complex shrimp genome reveals the adaptation for benthos swimmer, frequently molting mechanism and breeding impact on genome.</title>
        <authorList>
            <person name="Sun Y."/>
            <person name="Gao Y."/>
            <person name="Yu Y."/>
        </authorList>
    </citation>
    <scope>NUCLEOTIDE SEQUENCE [LARGE SCALE GENOMIC DNA]</scope>
    <source>
        <tissue evidence="3">Muscle</tissue>
    </source>
</reference>
<dbReference type="InterPro" id="IPR000618">
    <property type="entry name" value="Insect_cuticle"/>
</dbReference>
<dbReference type="GO" id="GO:0062129">
    <property type="term" value="C:chitin-based extracellular matrix"/>
    <property type="evidence" value="ECO:0007669"/>
    <property type="project" value="TreeGrafter"/>
</dbReference>
<dbReference type="Pfam" id="PF00379">
    <property type="entry name" value="Chitin_bind_4"/>
    <property type="match status" value="1"/>
</dbReference>
<dbReference type="EMBL" id="QCYY01003007">
    <property type="protein sequence ID" value="ROT65984.1"/>
    <property type="molecule type" value="Genomic_DNA"/>
</dbReference>
<evidence type="ECO:0000256" key="1">
    <source>
        <dbReference type="PROSITE-ProRule" id="PRU00497"/>
    </source>
</evidence>
<dbReference type="AlphaFoldDB" id="A0A423SPB0"/>
<feature type="compositionally biased region" description="Basic and acidic residues" evidence="2">
    <location>
        <begin position="218"/>
        <end position="238"/>
    </location>
</feature>
<feature type="compositionally biased region" description="Basic and acidic residues" evidence="2">
    <location>
        <begin position="133"/>
        <end position="210"/>
    </location>
</feature>
<name>A0A423SPB0_PENVA</name>
<evidence type="ECO:0000313" key="4">
    <source>
        <dbReference type="Proteomes" id="UP000283509"/>
    </source>
</evidence>
<evidence type="ECO:0000256" key="2">
    <source>
        <dbReference type="SAM" id="MobiDB-lite"/>
    </source>
</evidence>
<dbReference type="PANTHER" id="PTHR10380">
    <property type="entry name" value="CUTICLE PROTEIN"/>
    <property type="match status" value="1"/>
</dbReference>